<name>A0A645BLW8_9ZZZZ</name>
<accession>A0A645BLW8</accession>
<dbReference type="AlphaFoldDB" id="A0A645BLW8"/>
<organism evidence="1">
    <name type="scientific">bioreactor metagenome</name>
    <dbReference type="NCBI Taxonomy" id="1076179"/>
    <lineage>
        <taxon>unclassified sequences</taxon>
        <taxon>metagenomes</taxon>
        <taxon>ecological metagenomes</taxon>
    </lineage>
</organism>
<dbReference type="PANTHER" id="PTHR40056">
    <property type="entry name" value="HYPOTHETICAL CYTOSOLIC PROTEIN"/>
    <property type="match status" value="1"/>
</dbReference>
<dbReference type="PANTHER" id="PTHR40056:SF1">
    <property type="entry name" value="DUF1836 DOMAIN-CONTAINING PROTEIN"/>
    <property type="match status" value="1"/>
</dbReference>
<comment type="caution">
    <text evidence="1">The sequence shown here is derived from an EMBL/GenBank/DDBJ whole genome shotgun (WGS) entry which is preliminary data.</text>
</comment>
<proteinExistence type="predicted"/>
<protein>
    <recommendedName>
        <fullName evidence="2">DUF1836 domain-containing protein</fullName>
    </recommendedName>
</protein>
<evidence type="ECO:0000313" key="1">
    <source>
        <dbReference type="EMBL" id="MPM66469.1"/>
    </source>
</evidence>
<dbReference type="InterPro" id="IPR014975">
    <property type="entry name" value="DUF1836"/>
</dbReference>
<reference evidence="1" key="1">
    <citation type="submission" date="2019-08" db="EMBL/GenBank/DDBJ databases">
        <authorList>
            <person name="Kucharzyk K."/>
            <person name="Murdoch R.W."/>
            <person name="Higgins S."/>
            <person name="Loffler F."/>
        </authorList>
    </citation>
    <scope>NUCLEOTIDE SEQUENCE</scope>
</reference>
<dbReference type="EMBL" id="VSSQ01021102">
    <property type="protein sequence ID" value="MPM66469.1"/>
    <property type="molecule type" value="Genomic_DNA"/>
</dbReference>
<gene>
    <name evidence="1" type="ORF">SDC9_113376</name>
</gene>
<dbReference type="Pfam" id="PF08876">
    <property type="entry name" value="DUF1836"/>
    <property type="match status" value="1"/>
</dbReference>
<sequence length="180" mass="20150">METQKVRQELARRLRQERPVSWEGLPDISLYMDQVISYLPRQLIESAKDDRLTSAMVNNYSKEGVLPRADGKKYGRTHLAYLTAVCALKQVLSVREMKTLLAAGSGGDGEAFYLRFREVLDTALLETADKLEGGDEQEDLAPLALELALLSYAAKLACQHLLEQLPEPDVHPEKGKRKAP</sequence>
<evidence type="ECO:0008006" key="2">
    <source>
        <dbReference type="Google" id="ProtNLM"/>
    </source>
</evidence>